<evidence type="ECO:0000313" key="6">
    <source>
        <dbReference type="EMBL" id="OBS30786.1"/>
    </source>
</evidence>
<feature type="domain" description="Cytochrome c" evidence="5">
    <location>
        <begin position="32"/>
        <end position="105"/>
    </location>
</feature>
<accession>A0A1A6DVS3</accession>
<dbReference type="RefSeq" id="WP_068609550.1">
    <property type="nucleotide sequence ID" value="NZ_LZDH01000056.1"/>
</dbReference>
<keyword evidence="3 4" id="KW-0408">Iron</keyword>
<evidence type="ECO:0000256" key="1">
    <source>
        <dbReference type="ARBA" id="ARBA00022617"/>
    </source>
</evidence>
<sequence length="110" mass="12160">MVLSHVWPLIVGMVLLIPTLSRGEVPAIFRGADLAAGEQLIRQHRCAQCHTEKVGGDGSGIYRPLGRINTPGLLRGMVEQCNASLNLQMWPEEVTAVAAVLNRDHYRFRD</sequence>
<dbReference type="AlphaFoldDB" id="A0A1A6DVS3"/>
<keyword evidence="2 4" id="KW-0479">Metal-binding</keyword>
<evidence type="ECO:0000256" key="4">
    <source>
        <dbReference type="PROSITE-ProRule" id="PRU00433"/>
    </source>
</evidence>
<protein>
    <recommendedName>
        <fullName evidence="5">Cytochrome c domain-containing protein</fullName>
    </recommendedName>
</protein>
<dbReference type="Gene3D" id="1.10.760.10">
    <property type="entry name" value="Cytochrome c-like domain"/>
    <property type="match status" value="1"/>
</dbReference>
<evidence type="ECO:0000256" key="2">
    <source>
        <dbReference type="ARBA" id="ARBA00022723"/>
    </source>
</evidence>
<dbReference type="GO" id="GO:0009055">
    <property type="term" value="F:electron transfer activity"/>
    <property type="evidence" value="ECO:0007669"/>
    <property type="project" value="InterPro"/>
</dbReference>
<organism evidence="6 7">
    <name type="scientific">Tepidimonas fonticaldi</name>
    <dbReference type="NCBI Taxonomy" id="1101373"/>
    <lineage>
        <taxon>Bacteria</taxon>
        <taxon>Pseudomonadati</taxon>
        <taxon>Pseudomonadota</taxon>
        <taxon>Betaproteobacteria</taxon>
        <taxon>Burkholderiales</taxon>
        <taxon>Tepidimonas</taxon>
    </lineage>
</organism>
<comment type="caution">
    <text evidence="6">The sequence shown here is derived from an EMBL/GenBank/DDBJ whole genome shotgun (WGS) entry which is preliminary data.</text>
</comment>
<keyword evidence="1 4" id="KW-0349">Heme</keyword>
<dbReference type="Proteomes" id="UP000091969">
    <property type="component" value="Unassembled WGS sequence"/>
</dbReference>
<proteinExistence type="predicted"/>
<dbReference type="GO" id="GO:0046872">
    <property type="term" value="F:metal ion binding"/>
    <property type="evidence" value="ECO:0007669"/>
    <property type="project" value="UniProtKB-KW"/>
</dbReference>
<evidence type="ECO:0000313" key="7">
    <source>
        <dbReference type="Proteomes" id="UP000091969"/>
    </source>
</evidence>
<gene>
    <name evidence="6" type="ORF">A9O67_07450</name>
</gene>
<evidence type="ECO:0000256" key="3">
    <source>
        <dbReference type="ARBA" id="ARBA00023004"/>
    </source>
</evidence>
<dbReference type="STRING" id="1101373.A9O67_07450"/>
<name>A0A1A6DVS3_9BURK</name>
<dbReference type="SUPFAM" id="SSF46626">
    <property type="entry name" value="Cytochrome c"/>
    <property type="match status" value="1"/>
</dbReference>
<dbReference type="InterPro" id="IPR009056">
    <property type="entry name" value="Cyt_c-like_dom"/>
</dbReference>
<keyword evidence="7" id="KW-1185">Reference proteome</keyword>
<reference evidence="6 7" key="1">
    <citation type="submission" date="2016-06" db="EMBL/GenBank/DDBJ databases">
        <title>Genome sequence of Tepidimonas fonticaldi PL17.</title>
        <authorList>
            <person name="Pinnaka A.K."/>
        </authorList>
    </citation>
    <scope>NUCLEOTIDE SEQUENCE [LARGE SCALE GENOMIC DNA]</scope>
    <source>
        <strain evidence="6 7">PL17</strain>
    </source>
</reference>
<evidence type="ECO:0000259" key="5">
    <source>
        <dbReference type="PROSITE" id="PS51007"/>
    </source>
</evidence>
<dbReference type="GO" id="GO:0020037">
    <property type="term" value="F:heme binding"/>
    <property type="evidence" value="ECO:0007669"/>
    <property type="project" value="InterPro"/>
</dbReference>
<dbReference type="EMBL" id="LZDH01000056">
    <property type="protein sequence ID" value="OBS30786.1"/>
    <property type="molecule type" value="Genomic_DNA"/>
</dbReference>
<dbReference type="InterPro" id="IPR036909">
    <property type="entry name" value="Cyt_c-like_dom_sf"/>
</dbReference>
<dbReference type="PROSITE" id="PS51007">
    <property type="entry name" value="CYTC"/>
    <property type="match status" value="1"/>
</dbReference>